<dbReference type="InterPro" id="IPR050887">
    <property type="entry name" value="Beta-mannosidase_GH2"/>
</dbReference>
<reference evidence="21" key="1">
    <citation type="submission" date="2015-02" db="EMBL/GenBank/DDBJ databases">
        <title>Genome sequencing for Strongylocentrotus purpuratus.</title>
        <authorList>
            <person name="Murali S."/>
            <person name="Liu Y."/>
            <person name="Vee V."/>
            <person name="English A."/>
            <person name="Wang M."/>
            <person name="Skinner E."/>
            <person name="Han Y."/>
            <person name="Muzny D.M."/>
            <person name="Worley K.C."/>
            <person name="Gibbs R.A."/>
        </authorList>
    </citation>
    <scope>NUCLEOTIDE SEQUENCE</scope>
</reference>
<dbReference type="InterPro" id="IPR013783">
    <property type="entry name" value="Ig-like_fold"/>
</dbReference>
<dbReference type="KEGG" id="spu:593854"/>
<dbReference type="EC" id="3.2.1.25" evidence="6"/>
<evidence type="ECO:0000256" key="4">
    <source>
        <dbReference type="ARBA" id="ARBA00007401"/>
    </source>
</evidence>
<evidence type="ECO:0000256" key="1">
    <source>
        <dbReference type="ARBA" id="ARBA00000829"/>
    </source>
</evidence>
<dbReference type="GO" id="GO:0006516">
    <property type="term" value="P:glycoprotein catabolic process"/>
    <property type="evidence" value="ECO:0000318"/>
    <property type="project" value="GO_Central"/>
</dbReference>
<dbReference type="SUPFAM" id="SSF49785">
    <property type="entry name" value="Galactose-binding domain-like"/>
    <property type="match status" value="1"/>
</dbReference>
<dbReference type="InParanoid" id="A0A7M7NVU0"/>
<dbReference type="GO" id="GO:0005764">
    <property type="term" value="C:lysosome"/>
    <property type="evidence" value="ECO:0007669"/>
    <property type="project" value="UniProtKB-SubCell"/>
</dbReference>
<dbReference type="CTD" id="4126"/>
<feature type="chain" id="PRO_5029827784" description="Beta-mannosidase" evidence="16">
    <location>
        <begin position="27"/>
        <end position="892"/>
    </location>
</feature>
<organism evidence="20 21">
    <name type="scientific">Strongylocentrotus purpuratus</name>
    <name type="common">Purple sea urchin</name>
    <dbReference type="NCBI Taxonomy" id="7668"/>
    <lineage>
        <taxon>Eukaryota</taxon>
        <taxon>Metazoa</taxon>
        <taxon>Echinodermata</taxon>
        <taxon>Eleutherozoa</taxon>
        <taxon>Echinozoa</taxon>
        <taxon>Echinoidea</taxon>
        <taxon>Euechinoidea</taxon>
        <taxon>Echinacea</taxon>
        <taxon>Camarodonta</taxon>
        <taxon>Echinidea</taxon>
        <taxon>Strongylocentrotidae</taxon>
        <taxon>Strongylocentrotus</taxon>
    </lineage>
</organism>
<dbReference type="InterPro" id="IPR008979">
    <property type="entry name" value="Galactose-bd-like_sf"/>
</dbReference>
<dbReference type="EnsemblMetazoa" id="XM_030986598">
    <property type="protein sequence ID" value="XP_030842458"/>
    <property type="gene ID" value="LOC593854"/>
</dbReference>
<keyword evidence="9" id="KW-0378">Hydrolase</keyword>
<dbReference type="SUPFAM" id="SSF51445">
    <property type="entry name" value="(Trans)glycosidases"/>
    <property type="match status" value="1"/>
</dbReference>
<evidence type="ECO:0000259" key="19">
    <source>
        <dbReference type="Pfam" id="PF22666"/>
    </source>
</evidence>
<dbReference type="Pfam" id="PF22666">
    <property type="entry name" value="Glyco_hydro_2_N2"/>
    <property type="match status" value="1"/>
</dbReference>
<dbReference type="InterPro" id="IPR006103">
    <property type="entry name" value="Glyco_hydro_2_cat"/>
</dbReference>
<comment type="subunit">
    <text evidence="5">Monomer.</text>
</comment>
<dbReference type="Gene3D" id="3.20.20.80">
    <property type="entry name" value="Glycosidases"/>
    <property type="match status" value="1"/>
</dbReference>
<feature type="domain" description="Beta-mannosidase Ig-fold" evidence="18">
    <location>
        <begin position="810"/>
        <end position="890"/>
    </location>
</feature>
<dbReference type="InterPro" id="IPR036156">
    <property type="entry name" value="Beta-gal/glucu_dom_sf"/>
</dbReference>
<evidence type="ECO:0000256" key="12">
    <source>
        <dbReference type="ARBA" id="ARBA00023228"/>
    </source>
</evidence>
<feature type="signal peptide" evidence="16">
    <location>
        <begin position="1"/>
        <end position="26"/>
    </location>
</feature>
<dbReference type="FunFam" id="2.60.40.10:FF:000650">
    <property type="entry name" value="Mannosidase beta"/>
    <property type="match status" value="1"/>
</dbReference>
<dbReference type="Pfam" id="PF02836">
    <property type="entry name" value="Glyco_hydro_2_C"/>
    <property type="match status" value="1"/>
</dbReference>
<evidence type="ECO:0000256" key="9">
    <source>
        <dbReference type="ARBA" id="ARBA00022801"/>
    </source>
</evidence>
<dbReference type="OrthoDB" id="2866996at2759"/>
<keyword evidence="8 16" id="KW-0732">Signal</keyword>
<evidence type="ECO:0000259" key="18">
    <source>
        <dbReference type="Pfam" id="PF17753"/>
    </source>
</evidence>
<accession>A0A7M7NVU0</accession>
<dbReference type="Gene3D" id="2.60.120.260">
    <property type="entry name" value="Galactose-binding domain-like"/>
    <property type="match status" value="1"/>
</dbReference>
<evidence type="ECO:0000313" key="21">
    <source>
        <dbReference type="Proteomes" id="UP000007110"/>
    </source>
</evidence>
<evidence type="ECO:0000256" key="15">
    <source>
        <dbReference type="ARBA" id="ARBA00033445"/>
    </source>
</evidence>
<dbReference type="FunFam" id="2.60.120.260:FF:000060">
    <property type="entry name" value="Probable beta-mannosidase"/>
    <property type="match status" value="1"/>
</dbReference>
<comment type="function">
    <text evidence="2">Exoglycosidase that cleaves the single beta-linked mannose residue from the non-reducing end of all N-linked glycoprotein oligosaccharides.</text>
</comment>
<evidence type="ECO:0000259" key="17">
    <source>
        <dbReference type="Pfam" id="PF02836"/>
    </source>
</evidence>
<evidence type="ECO:0000256" key="16">
    <source>
        <dbReference type="SAM" id="SignalP"/>
    </source>
</evidence>
<evidence type="ECO:0000256" key="8">
    <source>
        <dbReference type="ARBA" id="ARBA00022729"/>
    </source>
</evidence>
<dbReference type="PANTHER" id="PTHR43730:SF1">
    <property type="entry name" value="BETA-MANNOSIDASE"/>
    <property type="match status" value="1"/>
</dbReference>
<dbReference type="InterPro" id="IPR041625">
    <property type="entry name" value="Beta-mannosidase_Ig"/>
</dbReference>
<dbReference type="RefSeq" id="XP_030842458.1">
    <property type="nucleotide sequence ID" value="XM_030986598.1"/>
</dbReference>
<protein>
    <recommendedName>
        <fullName evidence="7">Beta-mannosidase</fullName>
        <ecNumber evidence="6">3.2.1.25</ecNumber>
    </recommendedName>
    <alternativeName>
        <fullName evidence="14">Lysosomal beta A mannosidase</fullName>
    </alternativeName>
    <alternativeName>
        <fullName evidence="15">Mannanase</fullName>
    </alternativeName>
</protein>
<keyword evidence="13" id="KW-0326">Glycosidase</keyword>
<comment type="subcellular location">
    <subcellularLocation>
        <location evidence="3">Lysosome</location>
    </subcellularLocation>
</comment>
<evidence type="ECO:0000256" key="5">
    <source>
        <dbReference type="ARBA" id="ARBA00011245"/>
    </source>
</evidence>
<comment type="catalytic activity">
    <reaction evidence="1">
        <text>Hydrolysis of terminal, non-reducing beta-D-mannose residues in beta-D-mannosides.</text>
        <dbReference type="EC" id="3.2.1.25"/>
    </reaction>
</comment>
<dbReference type="OMA" id="KRQWKGP"/>
<comment type="similarity">
    <text evidence="4">Belongs to the glycosyl hydrolase 2 family.</text>
</comment>
<evidence type="ECO:0000256" key="7">
    <source>
        <dbReference type="ARBA" id="ARBA00015707"/>
    </source>
</evidence>
<dbReference type="PANTHER" id="PTHR43730">
    <property type="entry name" value="BETA-MANNOSIDASE"/>
    <property type="match status" value="1"/>
</dbReference>
<dbReference type="Pfam" id="PF17753">
    <property type="entry name" value="Ig_mannosidase"/>
    <property type="match status" value="1"/>
</dbReference>
<evidence type="ECO:0000313" key="20">
    <source>
        <dbReference type="EnsemblMetazoa" id="XP_030842458"/>
    </source>
</evidence>
<keyword evidence="10" id="KW-1015">Disulfide bond</keyword>
<dbReference type="GeneID" id="593854"/>
<dbReference type="InterPro" id="IPR054593">
    <property type="entry name" value="Beta-mannosidase-like_N2"/>
</dbReference>
<evidence type="ECO:0000256" key="10">
    <source>
        <dbReference type="ARBA" id="ARBA00023157"/>
    </source>
</evidence>
<dbReference type="SUPFAM" id="SSF49303">
    <property type="entry name" value="beta-Galactosidase/glucuronidase domain"/>
    <property type="match status" value="1"/>
</dbReference>
<dbReference type="GO" id="GO:0004567">
    <property type="term" value="F:beta-mannosidase activity"/>
    <property type="evidence" value="ECO:0000318"/>
    <property type="project" value="GO_Central"/>
</dbReference>
<evidence type="ECO:0000256" key="13">
    <source>
        <dbReference type="ARBA" id="ARBA00023295"/>
    </source>
</evidence>
<dbReference type="Gene3D" id="2.60.40.10">
    <property type="entry name" value="Immunoglobulins"/>
    <property type="match status" value="2"/>
</dbReference>
<evidence type="ECO:0000256" key="11">
    <source>
        <dbReference type="ARBA" id="ARBA00023180"/>
    </source>
</evidence>
<name>A0A7M7NVU0_STRPU</name>
<evidence type="ECO:0000256" key="6">
    <source>
        <dbReference type="ARBA" id="ARBA00012754"/>
    </source>
</evidence>
<proteinExistence type="inferred from homology"/>
<evidence type="ECO:0000256" key="3">
    <source>
        <dbReference type="ARBA" id="ARBA00004371"/>
    </source>
</evidence>
<feature type="domain" description="Beta-mannosidase-like galactose-binding" evidence="19">
    <location>
        <begin position="36"/>
        <end position="210"/>
    </location>
</feature>
<dbReference type="AlphaFoldDB" id="A0A7M7NVU0"/>
<keyword evidence="12" id="KW-0458">Lysosome</keyword>
<feature type="domain" description="Glycoside hydrolase family 2 catalytic" evidence="17">
    <location>
        <begin position="405"/>
        <end position="565"/>
    </location>
</feature>
<evidence type="ECO:0000256" key="2">
    <source>
        <dbReference type="ARBA" id="ARBA00003150"/>
    </source>
</evidence>
<dbReference type="InterPro" id="IPR017853">
    <property type="entry name" value="GH"/>
</dbReference>
<dbReference type="FunFam" id="3.20.20.80:FF:000035">
    <property type="entry name" value="Mannosidase beta"/>
    <property type="match status" value="1"/>
</dbReference>
<reference evidence="20" key="2">
    <citation type="submission" date="2021-01" db="UniProtKB">
        <authorList>
            <consortium name="EnsemblMetazoa"/>
        </authorList>
    </citation>
    <scope>IDENTIFICATION</scope>
</reference>
<dbReference type="GO" id="GO:0005975">
    <property type="term" value="P:carbohydrate metabolic process"/>
    <property type="evidence" value="ECO:0007669"/>
    <property type="project" value="InterPro"/>
</dbReference>
<dbReference type="Proteomes" id="UP000007110">
    <property type="component" value="Unassembled WGS sequence"/>
</dbReference>
<evidence type="ECO:0000256" key="14">
    <source>
        <dbReference type="ARBA" id="ARBA00032581"/>
    </source>
</evidence>
<sequence>MNQKMVLCRALVYLLLLASGWLGINGELTFGLNGQWKVTNANGSISIPGQVPGSVHTALIAAGILSDPYYRFNDDLYKWVARDNWTYTFNFAVTSDFTNKHNVKLVSKGLDTIADVTLNGILIGSSTNMFVHHVWDVKHAIKVGENVIQVAFLSPITYSATRSREYPYDVPPDCPPPVQHGFCHPNFIRKEQCSFSWDWGPGFAPIGIWKDVYLEAFDDPILRDVVAIPYEVGTPIPSWWMNVTMNFDLGNLSSNESVDATIIIWFPTLHYQFTFAITLDIDHEQISKQVSVPQAQTWFPHGYGPQPLYSLNVTLKIPSGETSWRSMKVGFRKVELVQEKIANSTGLSFYFKINTIPMFIKGSNWIPADAFQERITPGNLSRLLQSAVDANIHTLRVWGGGVYEQDEFYELCDELGIMVWQDFMFACAMYPVDEPFLSSVTEEVHYQVRRLSNHPSVIAWSANNENEGALRQDWYNTSRNFTLYDNDYVTLYIGVIREIVLSKATGLPFLSSSPSDGQLTEMQGWVAKDPTSVYYGDVHYYNYNADCWNISSFPKPRFASEYGVQSWPSFQTLSPVSIATDWSYTSTFSDHRQHHTFGQSQMLAQIQRHFNLPSSKDPLIYFKNMLYLTQISQALCIKFETEHYRRLQSILVDGQGHCMGALYWQFNDIWQAPTWSSIEYGGKWKMLHYYVKDFFSPVLASGMIQGGDVYGYSITDRVNLVNASFVTSVWLWTDLKARYQVTNYFSQNISSSKMVIKTPLNAGLLQKAGCGHQDPLLSCFITMAIYHSNSTQLSPTNPIFLASFSEVVGLKKPTIKISSVSKVGSDEFLVTLKTSTIAPFTWLDSGSLRGRFSQNGFLMMTPSLSVSFFAWEPTSAEELTKSLTVSSLMDLY</sequence>
<keyword evidence="21" id="KW-1185">Reference proteome</keyword>
<keyword evidence="11" id="KW-0325">Glycoprotein</keyword>